<gene>
    <name evidence="1" type="ORF">GCM10007854_25370</name>
</gene>
<sequence length="76" mass="7948">MNFAATAFLVSAITVMPQVNVPQIALPTNPVEGLSISAAGIGVEITADGVETLPAKTSDFQIELRLKSGTPIRVRL</sequence>
<dbReference type="RefSeq" id="WP_284373285.1">
    <property type="nucleotide sequence ID" value="NZ_BSNJ01000005.1"/>
</dbReference>
<accession>A0ABQ5V3E8</accession>
<evidence type="ECO:0000313" key="1">
    <source>
        <dbReference type="EMBL" id="GLQ21582.1"/>
    </source>
</evidence>
<protein>
    <submittedName>
        <fullName evidence="1">Uncharacterized protein</fullName>
    </submittedName>
</protein>
<organism evidence="1 2">
    <name type="scientific">Algimonas porphyrae</name>
    <dbReference type="NCBI Taxonomy" id="1128113"/>
    <lineage>
        <taxon>Bacteria</taxon>
        <taxon>Pseudomonadati</taxon>
        <taxon>Pseudomonadota</taxon>
        <taxon>Alphaproteobacteria</taxon>
        <taxon>Maricaulales</taxon>
        <taxon>Robiginitomaculaceae</taxon>
        <taxon>Algimonas</taxon>
    </lineage>
</organism>
<evidence type="ECO:0000313" key="2">
    <source>
        <dbReference type="Proteomes" id="UP001161390"/>
    </source>
</evidence>
<keyword evidence="2" id="KW-1185">Reference proteome</keyword>
<reference evidence="1" key="1">
    <citation type="journal article" date="2014" name="Int. J. Syst. Evol. Microbiol.">
        <title>Complete genome of a new Firmicutes species belonging to the dominant human colonic microbiota ('Ruminococcus bicirculans') reveals two chromosomes and a selective capacity to utilize plant glucans.</title>
        <authorList>
            <consortium name="NISC Comparative Sequencing Program"/>
            <person name="Wegmann U."/>
            <person name="Louis P."/>
            <person name="Goesmann A."/>
            <person name="Henrissat B."/>
            <person name="Duncan S.H."/>
            <person name="Flint H.J."/>
        </authorList>
    </citation>
    <scope>NUCLEOTIDE SEQUENCE</scope>
    <source>
        <strain evidence="1">NBRC 108216</strain>
    </source>
</reference>
<comment type="caution">
    <text evidence="1">The sequence shown here is derived from an EMBL/GenBank/DDBJ whole genome shotgun (WGS) entry which is preliminary data.</text>
</comment>
<dbReference type="EMBL" id="BSNJ01000005">
    <property type="protein sequence ID" value="GLQ21582.1"/>
    <property type="molecule type" value="Genomic_DNA"/>
</dbReference>
<reference evidence="1" key="2">
    <citation type="submission" date="2023-01" db="EMBL/GenBank/DDBJ databases">
        <title>Draft genome sequence of Algimonas porphyrae strain NBRC 108216.</title>
        <authorList>
            <person name="Sun Q."/>
            <person name="Mori K."/>
        </authorList>
    </citation>
    <scope>NUCLEOTIDE SEQUENCE</scope>
    <source>
        <strain evidence="1">NBRC 108216</strain>
    </source>
</reference>
<name>A0ABQ5V3E8_9PROT</name>
<dbReference type="Proteomes" id="UP001161390">
    <property type="component" value="Unassembled WGS sequence"/>
</dbReference>
<proteinExistence type="predicted"/>